<dbReference type="InterPro" id="IPR014729">
    <property type="entry name" value="Rossmann-like_a/b/a_fold"/>
</dbReference>
<keyword evidence="3" id="KW-1185">Reference proteome</keyword>
<dbReference type="InterPro" id="IPR003694">
    <property type="entry name" value="NAD_synthase"/>
</dbReference>
<keyword evidence="1" id="KW-0436">Ligase</keyword>
<evidence type="ECO:0000313" key="3">
    <source>
        <dbReference type="Proteomes" id="UP001237642"/>
    </source>
</evidence>
<comment type="caution">
    <text evidence="2">The sequence shown here is derived from an EMBL/GenBank/DDBJ whole genome shotgun (WGS) entry which is preliminary data.</text>
</comment>
<dbReference type="GO" id="GO:0004359">
    <property type="term" value="F:glutaminase activity"/>
    <property type="evidence" value="ECO:0007669"/>
    <property type="project" value="InterPro"/>
</dbReference>
<dbReference type="Proteomes" id="UP001237642">
    <property type="component" value="Unassembled WGS sequence"/>
</dbReference>
<sequence length="196" mass="22385">MTYNPSQRLGSFQLNPRVIARGQSMMMHSLRPTHYIVDPVTRIARFYNAYPQKKRPPDLQFLKFSPLDGGSNIQNLGLQNIQARIKMVMAFMLASLLPWVYSKPGFYLVLGSSYVDEGQRQQEIERKERRLYRLTLRKQATVIAPGKHTATFRLSNVSGRKADLLEIPAKNPILHVLFIPGNPATYAQFSAGCYRN</sequence>
<evidence type="ECO:0000256" key="1">
    <source>
        <dbReference type="ARBA" id="ARBA00022598"/>
    </source>
</evidence>
<evidence type="ECO:0000313" key="2">
    <source>
        <dbReference type="EMBL" id="KAK1362480.1"/>
    </source>
</evidence>
<proteinExistence type="predicted"/>
<name>A0AAD8H7U1_9APIA</name>
<reference evidence="2" key="1">
    <citation type="submission" date="2023-02" db="EMBL/GenBank/DDBJ databases">
        <title>Genome of toxic invasive species Heracleum sosnowskyi carries increased number of genes despite the absence of recent whole-genome duplications.</title>
        <authorList>
            <person name="Schelkunov M."/>
            <person name="Shtratnikova V."/>
            <person name="Makarenko M."/>
            <person name="Klepikova A."/>
            <person name="Omelchenko D."/>
            <person name="Novikova G."/>
            <person name="Obukhova E."/>
            <person name="Bogdanov V."/>
            <person name="Penin A."/>
            <person name="Logacheva M."/>
        </authorList>
    </citation>
    <scope>NUCLEOTIDE SEQUENCE</scope>
    <source>
        <strain evidence="2">Hsosn_3</strain>
        <tissue evidence="2">Leaf</tissue>
    </source>
</reference>
<dbReference type="Gene3D" id="3.40.50.620">
    <property type="entry name" value="HUPs"/>
    <property type="match status" value="1"/>
</dbReference>
<protein>
    <submittedName>
        <fullName evidence="2">Uncharacterized protein</fullName>
    </submittedName>
</protein>
<dbReference type="GO" id="GO:0009435">
    <property type="term" value="P:NAD+ biosynthetic process"/>
    <property type="evidence" value="ECO:0007669"/>
    <property type="project" value="InterPro"/>
</dbReference>
<dbReference type="GO" id="GO:0003952">
    <property type="term" value="F:NAD+ synthase (glutamine-hydrolyzing) activity"/>
    <property type="evidence" value="ECO:0007669"/>
    <property type="project" value="InterPro"/>
</dbReference>
<organism evidence="2 3">
    <name type="scientific">Heracleum sosnowskyi</name>
    <dbReference type="NCBI Taxonomy" id="360622"/>
    <lineage>
        <taxon>Eukaryota</taxon>
        <taxon>Viridiplantae</taxon>
        <taxon>Streptophyta</taxon>
        <taxon>Embryophyta</taxon>
        <taxon>Tracheophyta</taxon>
        <taxon>Spermatophyta</taxon>
        <taxon>Magnoliopsida</taxon>
        <taxon>eudicotyledons</taxon>
        <taxon>Gunneridae</taxon>
        <taxon>Pentapetalae</taxon>
        <taxon>asterids</taxon>
        <taxon>campanulids</taxon>
        <taxon>Apiales</taxon>
        <taxon>Apiaceae</taxon>
        <taxon>Apioideae</taxon>
        <taxon>apioid superclade</taxon>
        <taxon>Tordylieae</taxon>
        <taxon>Tordyliinae</taxon>
        <taxon>Heracleum</taxon>
    </lineage>
</organism>
<dbReference type="PANTHER" id="PTHR23090:SF9">
    <property type="entry name" value="GLUTAMINE-DEPENDENT NAD(+) SYNTHETASE"/>
    <property type="match status" value="1"/>
</dbReference>
<accession>A0AAD8H7U1</accession>
<gene>
    <name evidence="2" type="ORF">POM88_046954</name>
</gene>
<dbReference type="GO" id="GO:0005737">
    <property type="term" value="C:cytoplasm"/>
    <property type="evidence" value="ECO:0007669"/>
    <property type="project" value="InterPro"/>
</dbReference>
<dbReference type="EMBL" id="JAUIZM010000010">
    <property type="protein sequence ID" value="KAK1362480.1"/>
    <property type="molecule type" value="Genomic_DNA"/>
</dbReference>
<reference evidence="2" key="2">
    <citation type="submission" date="2023-05" db="EMBL/GenBank/DDBJ databases">
        <authorList>
            <person name="Schelkunov M.I."/>
        </authorList>
    </citation>
    <scope>NUCLEOTIDE SEQUENCE</scope>
    <source>
        <strain evidence="2">Hsosn_3</strain>
        <tissue evidence="2">Leaf</tissue>
    </source>
</reference>
<dbReference type="AlphaFoldDB" id="A0AAD8H7U1"/>
<dbReference type="PANTHER" id="PTHR23090">
    <property type="entry name" value="NH 3 /GLUTAMINE-DEPENDENT NAD + SYNTHETASE"/>
    <property type="match status" value="1"/>
</dbReference>